<accession>A0AAD9LFX3</accession>
<gene>
    <name evidence="1" type="ORF">X943_003064</name>
</gene>
<proteinExistence type="predicted"/>
<evidence type="ECO:0000313" key="1">
    <source>
        <dbReference type="EMBL" id="KAK1934911.1"/>
    </source>
</evidence>
<comment type="caution">
    <text evidence="1">The sequence shown here is derived from an EMBL/GenBank/DDBJ whole genome shotgun (WGS) entry which is preliminary data.</text>
</comment>
<dbReference type="Proteomes" id="UP001195914">
    <property type="component" value="Unassembled WGS sequence"/>
</dbReference>
<dbReference type="EMBL" id="JAHBMH010000062">
    <property type="protein sequence ID" value="KAK1934911.1"/>
    <property type="molecule type" value="Genomic_DNA"/>
</dbReference>
<sequence length="878" mass="97206">MKLGGSATLSRFTSVVAARRPHLANGFVCRVAARKIGSNNPLLELLRIPRDASMCHPDEYSISSSALMYDRATVRYAALALPHLVTNGLTRAYAHLNRVLDVIITSRDELVSLEPRILRDILVACDAIRHHHPRSSFRSMPHKGSTPIFNVVMEKSLECVCYISEAATVFSGPQDIADFALVMSRMGLHSDAFTMRVLHMANDATSCSPESLVGTLEYLMEGVRQGVRGCMGAFYSIVDALVDAAPGWSCSMRVLDCMARSKVIHTPFVERITESLITDVECSQGDLIGMDTVSSRDLCRLVGALLQLECIHLEAIMETFLSRYIPSHKGRLKQGGIYRDIRRCSLKDLVNLLTAIVRTQPTVEGAAMTWSKYIVQQKVPFKLSLTSTEDIKMLFEALSSLDSCIYYDVLRPSREAHWIYGVGKVNVTTILASTAPLLGPHALANAVLCYSVSRDAMTDDTTRKVVLECIRIMCAHTLDMLLRSSLITRSTIERLLSVDGDRALILVGSSGSTSSPMVEAITHDHKSNFLYDPSVNTNFKYLKRGENRYNGLKLLSKGFGLHKGSAPDEVISAHFSPKDFIDETAETAEGCITSHSTSSESASKLLKVVRHVYRSLCMYHHFGGMGSVVLYDGLSVAGLQTVQGFLKVYDHVITLFSSRFSDVDTESTVYGIDKLFESRLKKALRTNDTNYLDPRFICTPDVYALHKSQEGAQTRLRFSDARLRSTGIGLLKPPKSKIRLNWSHFYEANELYPDVRARGPRKASARVHDEVARVSREVDNLVHGSREAVEYYEDFVSRHFRGGFAFVANSCRASGSESSNVAAAGLSSSRMQKQVMQVAIVSGLGPVPEFRCGPYYVDIHCGRPNTNGGMTRAMPVRR</sequence>
<keyword evidence="2" id="KW-1185">Reference proteome</keyword>
<evidence type="ECO:0000313" key="2">
    <source>
        <dbReference type="Proteomes" id="UP001195914"/>
    </source>
</evidence>
<organism evidence="1 2">
    <name type="scientific">Babesia divergens</name>
    <dbReference type="NCBI Taxonomy" id="32595"/>
    <lineage>
        <taxon>Eukaryota</taxon>
        <taxon>Sar</taxon>
        <taxon>Alveolata</taxon>
        <taxon>Apicomplexa</taxon>
        <taxon>Aconoidasida</taxon>
        <taxon>Piroplasmida</taxon>
        <taxon>Babesiidae</taxon>
        <taxon>Babesia</taxon>
    </lineage>
</organism>
<reference evidence="1" key="2">
    <citation type="submission" date="2021-05" db="EMBL/GenBank/DDBJ databases">
        <authorList>
            <person name="Pain A."/>
        </authorList>
    </citation>
    <scope>NUCLEOTIDE SEQUENCE</scope>
    <source>
        <strain evidence="1">1802A</strain>
    </source>
</reference>
<reference evidence="1" key="1">
    <citation type="journal article" date="2014" name="Nucleic Acids Res.">
        <title>The evolutionary dynamics of variant antigen genes in Babesia reveal a history of genomic innovation underlying host-parasite interaction.</title>
        <authorList>
            <person name="Jackson A.P."/>
            <person name="Otto T.D."/>
            <person name="Darby A."/>
            <person name="Ramaprasad A."/>
            <person name="Xia D."/>
            <person name="Echaide I.E."/>
            <person name="Farber M."/>
            <person name="Gahlot S."/>
            <person name="Gamble J."/>
            <person name="Gupta D."/>
            <person name="Gupta Y."/>
            <person name="Jackson L."/>
            <person name="Malandrin L."/>
            <person name="Malas T.B."/>
            <person name="Moussa E."/>
            <person name="Nair M."/>
            <person name="Reid A.J."/>
            <person name="Sanders M."/>
            <person name="Sharma J."/>
            <person name="Tracey A."/>
            <person name="Quail M.A."/>
            <person name="Weir W."/>
            <person name="Wastling J.M."/>
            <person name="Hall N."/>
            <person name="Willadsen P."/>
            <person name="Lingelbach K."/>
            <person name="Shiels B."/>
            <person name="Tait A."/>
            <person name="Berriman M."/>
            <person name="Allred D.R."/>
            <person name="Pain A."/>
        </authorList>
    </citation>
    <scope>NUCLEOTIDE SEQUENCE</scope>
    <source>
        <strain evidence="1">1802A</strain>
    </source>
</reference>
<dbReference type="AlphaFoldDB" id="A0AAD9LFX3"/>
<protein>
    <submittedName>
        <fullName evidence="1">Uncharacterized protein</fullName>
    </submittedName>
</protein>
<name>A0AAD9LFX3_BABDI</name>